<keyword evidence="7" id="KW-1185">Reference proteome</keyword>
<evidence type="ECO:0000259" key="5">
    <source>
        <dbReference type="PROSITE" id="PS50931"/>
    </source>
</evidence>
<reference evidence="6 7" key="1">
    <citation type="journal article" date="2012" name="J. Bacteriol.">
        <title>Genome Sequence of Extracellular-Protease-Producing Alishewanella jeotgali Isolated from Traditional Korean Fermented Seafood.</title>
        <authorList>
            <person name="Jung J."/>
            <person name="Chun J."/>
            <person name="Park W."/>
        </authorList>
    </citation>
    <scope>NUCLEOTIDE SEQUENCE [LARGE SCALE GENOMIC DNA]</scope>
    <source>
        <strain evidence="6 7">KCTC 22429</strain>
    </source>
</reference>
<name>H3ZI23_9ALTE</name>
<proteinExistence type="inferred from homology"/>
<dbReference type="EMBL" id="AHTH01000049">
    <property type="protein sequence ID" value="EHR39665.1"/>
    <property type="molecule type" value="Genomic_DNA"/>
</dbReference>
<comment type="caution">
    <text evidence="6">The sequence shown here is derived from an EMBL/GenBank/DDBJ whole genome shotgun (WGS) entry which is preliminary data.</text>
</comment>
<dbReference type="PANTHER" id="PTHR30537:SF5">
    <property type="entry name" value="HTH-TYPE TRANSCRIPTIONAL ACTIVATOR TTDR-RELATED"/>
    <property type="match status" value="1"/>
</dbReference>
<dbReference type="PROSITE" id="PS50931">
    <property type="entry name" value="HTH_LYSR"/>
    <property type="match status" value="1"/>
</dbReference>
<keyword evidence="3" id="KW-0238">DNA-binding</keyword>
<dbReference type="Gene3D" id="3.40.190.290">
    <property type="match status" value="1"/>
</dbReference>
<evidence type="ECO:0000313" key="6">
    <source>
        <dbReference type="EMBL" id="EHR39665.1"/>
    </source>
</evidence>
<dbReference type="PANTHER" id="PTHR30537">
    <property type="entry name" value="HTH-TYPE TRANSCRIPTIONAL REGULATOR"/>
    <property type="match status" value="1"/>
</dbReference>
<dbReference type="SUPFAM" id="SSF46785">
    <property type="entry name" value="Winged helix' DNA-binding domain"/>
    <property type="match status" value="1"/>
</dbReference>
<dbReference type="GO" id="GO:0003700">
    <property type="term" value="F:DNA-binding transcription factor activity"/>
    <property type="evidence" value="ECO:0007669"/>
    <property type="project" value="InterPro"/>
</dbReference>
<dbReference type="SUPFAM" id="SSF53850">
    <property type="entry name" value="Periplasmic binding protein-like II"/>
    <property type="match status" value="1"/>
</dbReference>
<organism evidence="6 7">
    <name type="scientific">Alishewanella jeotgali KCTC 22429</name>
    <dbReference type="NCBI Taxonomy" id="1129374"/>
    <lineage>
        <taxon>Bacteria</taxon>
        <taxon>Pseudomonadati</taxon>
        <taxon>Pseudomonadota</taxon>
        <taxon>Gammaproteobacteria</taxon>
        <taxon>Alteromonadales</taxon>
        <taxon>Alteromonadaceae</taxon>
        <taxon>Alishewanella</taxon>
    </lineage>
</organism>
<dbReference type="InterPro" id="IPR000847">
    <property type="entry name" value="LysR_HTH_N"/>
</dbReference>
<comment type="similarity">
    <text evidence="1">Belongs to the LysR transcriptional regulatory family.</text>
</comment>
<protein>
    <submittedName>
        <fullName evidence="6">LysR family transcriptional regulator</fullName>
    </submittedName>
</protein>
<dbReference type="Proteomes" id="UP000012046">
    <property type="component" value="Unassembled WGS sequence"/>
</dbReference>
<dbReference type="Pfam" id="PF03466">
    <property type="entry name" value="LysR_substrate"/>
    <property type="match status" value="1"/>
</dbReference>
<dbReference type="STRING" id="1129374.AJE_15169"/>
<dbReference type="PATRIC" id="fig|1129374.4.peg.3002"/>
<dbReference type="CDD" id="cd08422">
    <property type="entry name" value="PBP2_CrgA_like"/>
    <property type="match status" value="1"/>
</dbReference>
<dbReference type="Pfam" id="PF00126">
    <property type="entry name" value="HTH_1"/>
    <property type="match status" value="1"/>
</dbReference>
<sequence length="287" mass="31520">MDLNATRYFVKIVQMGSISAAARVLNLPKATLSRQLSALEQRLGNRLLNRSTRALSLTDLGQEYYASVVSLIDEFELAEQSLLQQHAEPAGLIRIGATTGYCQHRITPLLPGFLTAYPRVRIELKLSEQRSHVVQDGLDLTIRMGELADSELLCRKIGTVRRILCAAPAYLAKSETLVTPDDLRRQQCVVLSAALDKWQFENNISVSVNWQIAAGNMSNACQLVLAGQGIGLLPDFVVAEYLATGQLFSLLPDYPASQTPVHVLYANSKAKTTAAMAFVDYLVSALR</sequence>
<dbReference type="AlphaFoldDB" id="H3ZI23"/>
<evidence type="ECO:0000256" key="3">
    <source>
        <dbReference type="ARBA" id="ARBA00023125"/>
    </source>
</evidence>
<dbReference type="eggNOG" id="COG0583">
    <property type="taxonomic scope" value="Bacteria"/>
</dbReference>
<dbReference type="FunFam" id="1.10.10.10:FF:000001">
    <property type="entry name" value="LysR family transcriptional regulator"/>
    <property type="match status" value="1"/>
</dbReference>
<dbReference type="GO" id="GO:0003677">
    <property type="term" value="F:DNA binding"/>
    <property type="evidence" value="ECO:0007669"/>
    <property type="project" value="UniProtKB-KW"/>
</dbReference>
<evidence type="ECO:0000256" key="2">
    <source>
        <dbReference type="ARBA" id="ARBA00023015"/>
    </source>
</evidence>
<evidence type="ECO:0000256" key="1">
    <source>
        <dbReference type="ARBA" id="ARBA00009437"/>
    </source>
</evidence>
<dbReference type="Gene3D" id="1.10.10.10">
    <property type="entry name" value="Winged helix-like DNA-binding domain superfamily/Winged helix DNA-binding domain"/>
    <property type="match status" value="1"/>
</dbReference>
<keyword evidence="4" id="KW-0804">Transcription</keyword>
<keyword evidence="2" id="KW-0805">Transcription regulation</keyword>
<accession>H3ZI23</accession>
<gene>
    <name evidence="6" type="ORF">AJE_15169</name>
</gene>
<evidence type="ECO:0000313" key="7">
    <source>
        <dbReference type="Proteomes" id="UP000012046"/>
    </source>
</evidence>
<feature type="domain" description="HTH lysR-type" evidence="5">
    <location>
        <begin position="1"/>
        <end position="58"/>
    </location>
</feature>
<dbReference type="InterPro" id="IPR036390">
    <property type="entry name" value="WH_DNA-bd_sf"/>
</dbReference>
<dbReference type="InterPro" id="IPR005119">
    <property type="entry name" value="LysR_subst-bd"/>
</dbReference>
<evidence type="ECO:0000256" key="4">
    <source>
        <dbReference type="ARBA" id="ARBA00023163"/>
    </source>
</evidence>
<dbReference type="RefSeq" id="WP_008951580.1">
    <property type="nucleotide sequence ID" value="NZ_AHTH01000049.1"/>
</dbReference>
<dbReference type="InterPro" id="IPR036388">
    <property type="entry name" value="WH-like_DNA-bd_sf"/>
</dbReference>
<dbReference type="InterPro" id="IPR058163">
    <property type="entry name" value="LysR-type_TF_proteobact-type"/>
</dbReference>